<name>A0ABT9U1Q7_PAEHA</name>
<sequence>MNNRIKVLLVDDEAWTRDIVKTFGDWDSLNMVIIGEADDGMEALKLIEELEPQVVITDMRMPGVDGVRLLEVLNKRFPDIKSVVVSGYDDFQYAKHAVRFQAVDYLLKPVDPAELNAALLKCKEQVEAAQMSLNVLGLDVDVSYLLSPFKTRLRSYYNELNHEGVETVLNQLRAELDSKAAKAVMKSSKLEQVAQELLLLLKELMDVNSQSADSLKFSYESSTFASSGGTTAFLRVCYGHMLDQLIKMRKFKNKLNLEEVRKFMDTHYAEPITLEQLARSFYVSKEYLSKSFKQEYRQNITDYLLNLRMVKAKEWLLDESIPIKAIAEMAGYEDVTYFYRVFKKHFGIAPGEMRKNSEV</sequence>
<dbReference type="PROSITE" id="PS00041">
    <property type="entry name" value="HTH_ARAC_FAMILY_1"/>
    <property type="match status" value="1"/>
</dbReference>
<dbReference type="CDD" id="cd17536">
    <property type="entry name" value="REC_YesN-like"/>
    <property type="match status" value="1"/>
</dbReference>
<evidence type="ECO:0000313" key="8">
    <source>
        <dbReference type="Proteomes" id="UP001229346"/>
    </source>
</evidence>
<dbReference type="Proteomes" id="UP001229346">
    <property type="component" value="Unassembled WGS sequence"/>
</dbReference>
<feature type="domain" description="Response regulatory" evidence="6">
    <location>
        <begin position="6"/>
        <end position="123"/>
    </location>
</feature>
<dbReference type="PRINTS" id="PR00032">
    <property type="entry name" value="HTHARAC"/>
</dbReference>
<organism evidence="7 8">
    <name type="scientific">Paenibacillus harenae</name>
    <dbReference type="NCBI Taxonomy" id="306543"/>
    <lineage>
        <taxon>Bacteria</taxon>
        <taxon>Bacillati</taxon>
        <taxon>Bacillota</taxon>
        <taxon>Bacilli</taxon>
        <taxon>Bacillales</taxon>
        <taxon>Paenibacillaceae</taxon>
        <taxon>Paenibacillus</taxon>
    </lineage>
</organism>
<dbReference type="SUPFAM" id="SSF46689">
    <property type="entry name" value="Homeodomain-like"/>
    <property type="match status" value="2"/>
</dbReference>
<dbReference type="PROSITE" id="PS01124">
    <property type="entry name" value="HTH_ARAC_FAMILY_2"/>
    <property type="match status" value="1"/>
</dbReference>
<feature type="domain" description="HTH araC/xylS-type" evidence="5">
    <location>
        <begin position="258"/>
        <end position="356"/>
    </location>
</feature>
<dbReference type="PROSITE" id="PS50110">
    <property type="entry name" value="RESPONSE_REGULATORY"/>
    <property type="match status" value="1"/>
</dbReference>
<dbReference type="InterPro" id="IPR001789">
    <property type="entry name" value="Sig_transdc_resp-reg_receiver"/>
</dbReference>
<dbReference type="SMART" id="SM00448">
    <property type="entry name" value="REC"/>
    <property type="match status" value="1"/>
</dbReference>
<dbReference type="InterPro" id="IPR011006">
    <property type="entry name" value="CheY-like_superfamily"/>
</dbReference>
<evidence type="ECO:0000259" key="5">
    <source>
        <dbReference type="PROSITE" id="PS01124"/>
    </source>
</evidence>
<keyword evidence="2" id="KW-0238">DNA-binding</keyword>
<dbReference type="PANTHER" id="PTHR43280">
    <property type="entry name" value="ARAC-FAMILY TRANSCRIPTIONAL REGULATOR"/>
    <property type="match status" value="1"/>
</dbReference>
<evidence type="ECO:0000259" key="6">
    <source>
        <dbReference type="PROSITE" id="PS50110"/>
    </source>
</evidence>
<dbReference type="SUPFAM" id="SSF52172">
    <property type="entry name" value="CheY-like"/>
    <property type="match status" value="1"/>
</dbReference>
<accession>A0ABT9U1Q7</accession>
<dbReference type="InterPro" id="IPR009057">
    <property type="entry name" value="Homeodomain-like_sf"/>
</dbReference>
<dbReference type="RefSeq" id="WP_307203974.1">
    <property type="nucleotide sequence ID" value="NZ_JAUSSU010000004.1"/>
</dbReference>
<reference evidence="7 8" key="1">
    <citation type="submission" date="2023-07" db="EMBL/GenBank/DDBJ databases">
        <title>Sorghum-associated microbial communities from plants grown in Nebraska, USA.</title>
        <authorList>
            <person name="Schachtman D."/>
        </authorList>
    </citation>
    <scope>NUCLEOTIDE SEQUENCE [LARGE SCALE GENOMIC DNA]</scope>
    <source>
        <strain evidence="7 8">CC482</strain>
    </source>
</reference>
<keyword evidence="8" id="KW-1185">Reference proteome</keyword>
<dbReference type="InterPro" id="IPR018062">
    <property type="entry name" value="HTH_AraC-typ_CS"/>
</dbReference>
<dbReference type="Gene3D" id="1.10.10.60">
    <property type="entry name" value="Homeodomain-like"/>
    <property type="match status" value="2"/>
</dbReference>
<evidence type="ECO:0000256" key="3">
    <source>
        <dbReference type="ARBA" id="ARBA00023163"/>
    </source>
</evidence>
<dbReference type="InterPro" id="IPR020449">
    <property type="entry name" value="Tscrpt_reg_AraC-type_HTH"/>
</dbReference>
<comment type="caution">
    <text evidence="7">The sequence shown here is derived from an EMBL/GenBank/DDBJ whole genome shotgun (WGS) entry which is preliminary data.</text>
</comment>
<dbReference type="EMBL" id="JAUSSU010000004">
    <property type="protein sequence ID" value="MDQ0113021.1"/>
    <property type="molecule type" value="Genomic_DNA"/>
</dbReference>
<gene>
    <name evidence="7" type="ORF">J2T15_002456</name>
</gene>
<dbReference type="SMART" id="SM00342">
    <property type="entry name" value="HTH_ARAC"/>
    <property type="match status" value="1"/>
</dbReference>
<evidence type="ECO:0000256" key="4">
    <source>
        <dbReference type="PROSITE-ProRule" id="PRU00169"/>
    </source>
</evidence>
<evidence type="ECO:0000256" key="1">
    <source>
        <dbReference type="ARBA" id="ARBA00023015"/>
    </source>
</evidence>
<keyword evidence="1" id="KW-0805">Transcription regulation</keyword>
<dbReference type="Gene3D" id="3.40.50.2300">
    <property type="match status" value="1"/>
</dbReference>
<dbReference type="Pfam" id="PF00072">
    <property type="entry name" value="Response_reg"/>
    <property type="match status" value="1"/>
</dbReference>
<dbReference type="Pfam" id="PF12833">
    <property type="entry name" value="HTH_18"/>
    <property type="match status" value="1"/>
</dbReference>
<keyword evidence="3" id="KW-0804">Transcription</keyword>
<evidence type="ECO:0000313" key="7">
    <source>
        <dbReference type="EMBL" id="MDQ0113021.1"/>
    </source>
</evidence>
<dbReference type="PANTHER" id="PTHR43280:SF2">
    <property type="entry name" value="HTH-TYPE TRANSCRIPTIONAL REGULATOR EXSA"/>
    <property type="match status" value="1"/>
</dbReference>
<keyword evidence="4" id="KW-0597">Phosphoprotein</keyword>
<feature type="modified residue" description="4-aspartylphosphate" evidence="4">
    <location>
        <position position="58"/>
    </location>
</feature>
<evidence type="ECO:0000256" key="2">
    <source>
        <dbReference type="ARBA" id="ARBA00023125"/>
    </source>
</evidence>
<protein>
    <submittedName>
        <fullName evidence="7">Two-component system response regulator YesN</fullName>
    </submittedName>
</protein>
<dbReference type="InterPro" id="IPR018060">
    <property type="entry name" value="HTH_AraC"/>
</dbReference>
<proteinExistence type="predicted"/>